<keyword evidence="2" id="KW-0012">Acyltransferase</keyword>
<accession>A0ABR7D4E3</accession>
<sequence length="152" mass="17020">MQINIRTFDVEDAEAVSRLIRKNLVEVNSRDYDGAVIDYMCRLFSPAYLRELTAGRVMFVAEVNGVVSGTVGLEGDEVCALYVAPDAHGQGIGERLMRHAEEVALERNIHVLHLSASLTAVGFYEKMGYVAREREESEYFGPAYIMTKLIEN</sequence>
<keyword evidence="5" id="KW-1185">Reference proteome</keyword>
<organism evidence="4 5">
    <name type="scientific">Butyricimonas hominis</name>
    <dbReference type="NCBI Taxonomy" id="2763032"/>
    <lineage>
        <taxon>Bacteria</taxon>
        <taxon>Pseudomonadati</taxon>
        <taxon>Bacteroidota</taxon>
        <taxon>Bacteroidia</taxon>
        <taxon>Bacteroidales</taxon>
        <taxon>Odoribacteraceae</taxon>
        <taxon>Butyricimonas</taxon>
    </lineage>
</organism>
<dbReference type="Pfam" id="PF13508">
    <property type="entry name" value="Acetyltransf_7"/>
    <property type="match status" value="1"/>
</dbReference>
<dbReference type="InterPro" id="IPR016181">
    <property type="entry name" value="Acyl_CoA_acyltransferase"/>
</dbReference>
<protein>
    <submittedName>
        <fullName evidence="4">GNAT family N-acetyltransferase</fullName>
    </submittedName>
</protein>
<keyword evidence="1" id="KW-0808">Transferase</keyword>
<name>A0ABR7D4E3_9BACT</name>
<evidence type="ECO:0000313" key="4">
    <source>
        <dbReference type="EMBL" id="MBC5622805.1"/>
    </source>
</evidence>
<dbReference type="InterPro" id="IPR050832">
    <property type="entry name" value="Bact_Acetyltransf"/>
</dbReference>
<evidence type="ECO:0000256" key="1">
    <source>
        <dbReference type="ARBA" id="ARBA00022679"/>
    </source>
</evidence>
<evidence type="ECO:0000256" key="2">
    <source>
        <dbReference type="ARBA" id="ARBA00023315"/>
    </source>
</evidence>
<dbReference type="SUPFAM" id="SSF55729">
    <property type="entry name" value="Acyl-CoA N-acyltransferases (Nat)"/>
    <property type="match status" value="1"/>
</dbReference>
<proteinExistence type="predicted"/>
<dbReference type="PANTHER" id="PTHR43877:SF1">
    <property type="entry name" value="ACETYLTRANSFERASE"/>
    <property type="match status" value="1"/>
</dbReference>
<reference evidence="4 5" key="1">
    <citation type="submission" date="2020-08" db="EMBL/GenBank/DDBJ databases">
        <title>Genome public.</title>
        <authorList>
            <person name="Liu C."/>
            <person name="Sun Q."/>
        </authorList>
    </citation>
    <scope>NUCLEOTIDE SEQUENCE [LARGE SCALE GENOMIC DNA]</scope>
    <source>
        <strain evidence="4 5">NSJ-56</strain>
    </source>
</reference>
<dbReference type="PROSITE" id="PS51186">
    <property type="entry name" value="GNAT"/>
    <property type="match status" value="1"/>
</dbReference>
<evidence type="ECO:0000313" key="5">
    <source>
        <dbReference type="Proteomes" id="UP000646484"/>
    </source>
</evidence>
<dbReference type="CDD" id="cd04301">
    <property type="entry name" value="NAT_SF"/>
    <property type="match status" value="1"/>
</dbReference>
<dbReference type="InterPro" id="IPR000182">
    <property type="entry name" value="GNAT_dom"/>
</dbReference>
<dbReference type="EMBL" id="JACOOH010000008">
    <property type="protein sequence ID" value="MBC5622805.1"/>
    <property type="molecule type" value="Genomic_DNA"/>
</dbReference>
<evidence type="ECO:0000259" key="3">
    <source>
        <dbReference type="PROSITE" id="PS51186"/>
    </source>
</evidence>
<dbReference type="RefSeq" id="WP_186977634.1">
    <property type="nucleotide sequence ID" value="NZ_JACOOH010000008.1"/>
</dbReference>
<comment type="caution">
    <text evidence="4">The sequence shown here is derived from an EMBL/GenBank/DDBJ whole genome shotgun (WGS) entry which is preliminary data.</text>
</comment>
<dbReference type="Proteomes" id="UP000646484">
    <property type="component" value="Unassembled WGS sequence"/>
</dbReference>
<gene>
    <name evidence="4" type="ORF">H8S64_17075</name>
</gene>
<dbReference type="PANTHER" id="PTHR43877">
    <property type="entry name" value="AMINOALKYLPHOSPHONATE N-ACETYLTRANSFERASE-RELATED-RELATED"/>
    <property type="match status" value="1"/>
</dbReference>
<feature type="domain" description="N-acetyltransferase" evidence="3">
    <location>
        <begin position="3"/>
        <end position="151"/>
    </location>
</feature>
<dbReference type="Gene3D" id="3.40.630.30">
    <property type="match status" value="1"/>
</dbReference>